<keyword evidence="1" id="KW-0614">Plasmid</keyword>
<dbReference type="Proteomes" id="UP001164081">
    <property type="component" value="Plasmid pRIVM_C010761_3"/>
</dbReference>
<accession>A0AA46PQP1</accession>
<name>A0AA46PQP1_9GAMM</name>
<organism evidence="1 2">
    <name type="scientific">Acinetobacter ursingii</name>
    <dbReference type="NCBI Taxonomy" id="108980"/>
    <lineage>
        <taxon>Bacteria</taxon>
        <taxon>Pseudomonadati</taxon>
        <taxon>Pseudomonadota</taxon>
        <taxon>Gammaproteobacteria</taxon>
        <taxon>Moraxellales</taxon>
        <taxon>Moraxellaceae</taxon>
        <taxon>Acinetobacter</taxon>
    </lineage>
</organism>
<evidence type="ECO:0000313" key="2">
    <source>
        <dbReference type="Proteomes" id="UP001164081"/>
    </source>
</evidence>
<dbReference type="RefSeq" id="WP_261503429.1">
    <property type="nucleotide sequence ID" value="NZ_CP089047.1"/>
</dbReference>
<dbReference type="EMBL" id="CP089047">
    <property type="protein sequence ID" value="UYF77390.1"/>
    <property type="molecule type" value="Genomic_DNA"/>
</dbReference>
<protein>
    <submittedName>
        <fullName evidence="1">Uncharacterized protein</fullName>
    </submittedName>
</protein>
<gene>
    <name evidence="1" type="ORF">LSO58_18315</name>
</gene>
<dbReference type="AlphaFoldDB" id="A0AA46PQP1"/>
<sequence>MFDEYLQPYLYKSVRNLNHSTQFDFLNGINQLNLSVNPELDNIYQKFGSFYESSLELSNQYEPLFLSTFSNYIIDSLANTDLPLLVPFETLTEEQQSQLYDVKPATLNVIKVTDQPLSSKAMKRLALLGMNTNLPIICSDQEMCMFNKLELTYELIHQFDCWSFKFNMVNHTRNSLSIFDRDHMQRLNHIANDLLGVDLGIFSFLFNQKVRGDFAKRLDNIEDIEIAVHSSELADDSGDLFFHVGYQANSFKSQFFKLLDQDLLASPFYLKQYIDTKQDYKVLDFKQKSNNIMSFLLLYFALYQKDALNDINQLFHTNSDVNHQTILNKIFSCFDNRSFTSQPLSIS</sequence>
<evidence type="ECO:0000313" key="1">
    <source>
        <dbReference type="EMBL" id="UYF77390.1"/>
    </source>
</evidence>
<proteinExistence type="predicted"/>
<geneLocation type="plasmid" evidence="1 2">
    <name>pRIVM_C010761_3</name>
</geneLocation>
<reference evidence="1" key="1">
    <citation type="journal article" date="2022" name="J Glob Antimicrob Resist">
        <title>Comparative analysis of IMP-4- and OXA-58-containing plasmids of three carbapenemase-producing Acinetobacter ursingii strains in the Netherlands.</title>
        <authorList>
            <person name="Hendrickx A.P.A."/>
            <person name="Schade R.P."/>
            <person name="Landman F."/>
            <person name="Bosch T."/>
            <person name="Schouls L.M."/>
            <person name="van Dijk K."/>
        </authorList>
    </citation>
    <scope>NUCLEOTIDE SEQUENCE</scope>
    <source>
        <strain evidence="1">RIVM_C010761</strain>
    </source>
</reference>